<dbReference type="Gene3D" id="3.30.428.10">
    <property type="entry name" value="HIT-like"/>
    <property type="match status" value="1"/>
</dbReference>
<feature type="region of interest" description="Disordered" evidence="8">
    <location>
        <begin position="142"/>
        <end position="167"/>
    </location>
</feature>
<evidence type="ECO:0000256" key="1">
    <source>
        <dbReference type="ARBA" id="ARBA00022741"/>
    </source>
</evidence>
<dbReference type="InterPro" id="IPR036265">
    <property type="entry name" value="HIT-like_sf"/>
</dbReference>
<dbReference type="EMBL" id="BABT02000142">
    <property type="protein sequence ID" value="GAA97808.1"/>
    <property type="molecule type" value="Genomic_DNA"/>
</dbReference>
<dbReference type="OMA" id="RTIKFGP"/>
<comment type="caution">
    <text evidence="10">The sequence shown here is derived from an EMBL/GenBank/DDBJ whole genome shotgun (WGS) entry which is preliminary data.</text>
</comment>
<dbReference type="OrthoDB" id="680339at2759"/>
<evidence type="ECO:0000256" key="7">
    <source>
        <dbReference type="PROSITE-ProRule" id="PRU00464"/>
    </source>
</evidence>
<feature type="domain" description="HIT" evidence="9">
    <location>
        <begin position="1"/>
        <end position="107"/>
    </location>
</feature>
<accession>G7E4P8</accession>
<keyword evidence="1" id="KW-0547">Nucleotide-binding</keyword>
<dbReference type="Proteomes" id="UP000009131">
    <property type="component" value="Unassembled WGS sequence"/>
</dbReference>
<feature type="binding site" evidence="5">
    <location>
        <position position="96"/>
    </location>
    <ligand>
        <name>substrate</name>
    </ligand>
</feature>
<dbReference type="PROSITE" id="PS00892">
    <property type="entry name" value="HIT_1"/>
    <property type="match status" value="1"/>
</dbReference>
<dbReference type="GO" id="GO:0016787">
    <property type="term" value="F:hydrolase activity"/>
    <property type="evidence" value="ECO:0007669"/>
    <property type="project" value="UniProtKB-KW"/>
</dbReference>
<feature type="binding site" evidence="5">
    <location>
        <position position="25"/>
    </location>
    <ligand>
        <name>substrate</name>
    </ligand>
</feature>
<dbReference type="InterPro" id="IPR051884">
    <property type="entry name" value="Bis(5'-adenosyl)-TPase_reg"/>
</dbReference>
<gene>
    <name evidence="10" type="primary">Mo04487</name>
    <name evidence="10" type="ORF">E5Q_04487</name>
</gene>
<dbReference type="Pfam" id="PF01230">
    <property type="entry name" value="HIT"/>
    <property type="match status" value="1"/>
</dbReference>
<keyword evidence="2" id="KW-0378">Hydrolase</keyword>
<evidence type="ECO:0000259" key="9">
    <source>
        <dbReference type="PROSITE" id="PS51084"/>
    </source>
</evidence>
<dbReference type="PROSITE" id="PS51084">
    <property type="entry name" value="HIT_2"/>
    <property type="match status" value="1"/>
</dbReference>
<name>G7E4P8_MIXOS</name>
<protein>
    <recommendedName>
        <fullName evidence="9">HIT domain-containing protein</fullName>
    </recommendedName>
</protein>
<reference evidence="10 11" key="1">
    <citation type="journal article" date="2011" name="J. Gen. Appl. Microbiol.">
        <title>Draft genome sequencing of the enigmatic basidiomycete Mixia osmundae.</title>
        <authorList>
            <person name="Nishida H."/>
            <person name="Nagatsuka Y."/>
            <person name="Sugiyama J."/>
        </authorList>
    </citation>
    <scope>NUCLEOTIDE SEQUENCE [LARGE SCALE GENOMIC DNA]</scope>
    <source>
        <strain evidence="11">CBS 9802 / IAM 14324 / JCM 22182 / KY 12970</strain>
    </source>
</reference>
<evidence type="ECO:0000313" key="10">
    <source>
        <dbReference type="EMBL" id="GAA97808.1"/>
    </source>
</evidence>
<evidence type="ECO:0000256" key="8">
    <source>
        <dbReference type="SAM" id="MobiDB-lite"/>
    </source>
</evidence>
<dbReference type="PANTHER" id="PTHR46243:SF1">
    <property type="entry name" value="BIS(5'-ADENOSYL)-TRIPHOSPHATASE"/>
    <property type="match status" value="1"/>
</dbReference>
<dbReference type="SUPFAM" id="SSF54197">
    <property type="entry name" value="HIT-like"/>
    <property type="match status" value="1"/>
</dbReference>
<dbReference type="HOGENOM" id="CLU_056776_7_3_1"/>
<dbReference type="eggNOG" id="KOG3379">
    <property type="taxonomic scope" value="Eukaryota"/>
</dbReference>
<proteinExistence type="predicted"/>
<dbReference type="FunFam" id="3.30.428.10:FF:000011">
    <property type="entry name" value="Fragile histidine triad"/>
    <property type="match status" value="1"/>
</dbReference>
<evidence type="ECO:0000256" key="3">
    <source>
        <dbReference type="PIRSR" id="PIRSR601310-1"/>
    </source>
</evidence>
<dbReference type="GO" id="GO:0000166">
    <property type="term" value="F:nucleotide binding"/>
    <property type="evidence" value="ECO:0007669"/>
    <property type="project" value="UniProtKB-KW"/>
</dbReference>
<feature type="short sequence motif" description="Histidine triad motif" evidence="4 7">
    <location>
        <begin position="92"/>
        <end position="96"/>
    </location>
</feature>
<dbReference type="FunCoup" id="G7E4P8">
    <property type="interactions" value="63"/>
</dbReference>
<dbReference type="InParanoid" id="G7E4P8"/>
<evidence type="ECO:0000256" key="4">
    <source>
        <dbReference type="PIRSR" id="PIRSR601310-3"/>
    </source>
</evidence>
<keyword evidence="11" id="KW-1185">Reference proteome</keyword>
<dbReference type="InterPro" id="IPR011146">
    <property type="entry name" value="HIT-like"/>
</dbReference>
<evidence type="ECO:0000313" key="11">
    <source>
        <dbReference type="Proteomes" id="UP000009131"/>
    </source>
</evidence>
<dbReference type="AlphaFoldDB" id="G7E4P8"/>
<reference evidence="10 11" key="2">
    <citation type="journal article" date="2012" name="Open Biol.">
        <title>Characteristics of nucleosomes and linker DNA regions on the genome of the basidiomycete Mixia osmundae revealed by mono- and dinucleosome mapping.</title>
        <authorList>
            <person name="Nishida H."/>
            <person name="Kondo S."/>
            <person name="Matsumoto T."/>
            <person name="Suzuki Y."/>
            <person name="Yoshikawa H."/>
            <person name="Taylor T.D."/>
            <person name="Sugiyama J."/>
        </authorList>
    </citation>
    <scope>NUCLEOTIDE SEQUENCE [LARGE SCALE GENOMIC DNA]</scope>
    <source>
        <strain evidence="11">CBS 9802 / IAM 14324 / JCM 22182 / KY 12970</strain>
    </source>
</reference>
<feature type="binding site" evidence="5">
    <location>
        <position position="81"/>
    </location>
    <ligand>
        <name>substrate</name>
    </ligand>
</feature>
<sequence>MLRFSTFDVTGQVFYRSRLSFGLVNISPLTKGHVLLVPKRCVPRLADLTNDEVYDLFSSAQTVLKRLESHLGALAVNLAVQDGKHAGQSVPHVHVHLIPRRALDFGGETDRVYDELEQAEGSLKDEHEAQLRVESLKIDDSARRRRSAEEMAEEANEFAALFPDHQQ</sequence>
<dbReference type="CDD" id="cd01275">
    <property type="entry name" value="FHIT"/>
    <property type="match status" value="1"/>
</dbReference>
<feature type="active site" description="Tele-AMP-histidine intermediate" evidence="3">
    <location>
        <position position="94"/>
    </location>
</feature>
<feature type="site" description="Important for induction of apoptosis" evidence="6">
    <location>
        <position position="113"/>
    </location>
</feature>
<dbReference type="InterPro" id="IPR019808">
    <property type="entry name" value="Histidine_triad_CS"/>
</dbReference>
<organism evidence="10 11">
    <name type="scientific">Mixia osmundae (strain CBS 9802 / IAM 14324 / JCM 22182 / KY 12970)</name>
    <dbReference type="NCBI Taxonomy" id="764103"/>
    <lineage>
        <taxon>Eukaryota</taxon>
        <taxon>Fungi</taxon>
        <taxon>Dikarya</taxon>
        <taxon>Basidiomycota</taxon>
        <taxon>Pucciniomycotina</taxon>
        <taxon>Mixiomycetes</taxon>
        <taxon>Mixiales</taxon>
        <taxon>Mixiaceae</taxon>
        <taxon>Mixia</taxon>
    </lineage>
</organism>
<dbReference type="RefSeq" id="XP_014566246.1">
    <property type="nucleotide sequence ID" value="XM_014710760.1"/>
</dbReference>
<evidence type="ECO:0000256" key="5">
    <source>
        <dbReference type="PIRSR" id="PIRSR639383-2"/>
    </source>
</evidence>
<dbReference type="PANTHER" id="PTHR46243">
    <property type="entry name" value="BIS(5'-ADENOSYL)-TRIPHOSPHATASE"/>
    <property type="match status" value="1"/>
</dbReference>
<dbReference type="InterPro" id="IPR039383">
    <property type="entry name" value="FHIT"/>
</dbReference>
<feature type="binding site" evidence="5">
    <location>
        <begin position="87"/>
        <end position="90"/>
    </location>
    <ligand>
        <name>substrate</name>
    </ligand>
</feature>
<dbReference type="InterPro" id="IPR001310">
    <property type="entry name" value="Histidine_triad_HIT"/>
</dbReference>
<dbReference type="PRINTS" id="PR00332">
    <property type="entry name" value="HISTRIAD"/>
</dbReference>
<evidence type="ECO:0000256" key="6">
    <source>
        <dbReference type="PIRSR" id="PIRSR639383-3"/>
    </source>
</evidence>
<evidence type="ECO:0000256" key="2">
    <source>
        <dbReference type="ARBA" id="ARBA00022801"/>
    </source>
</evidence>
<dbReference type="STRING" id="764103.G7E4P8"/>